<dbReference type="PANTHER" id="PTHR28128:SF1">
    <property type="entry name" value="GOLGI APPARATUS MEMBRANE PROTEIN TVP15"/>
    <property type="match status" value="1"/>
</dbReference>
<reference evidence="6 7" key="1">
    <citation type="submission" date="2019-01" db="EMBL/GenBank/DDBJ databases">
        <title>Nuclear Genome Assembly of the Microalgal Biofuel strain Nannochloropsis salina CCMP1776.</title>
        <authorList>
            <person name="Hovde B."/>
        </authorList>
    </citation>
    <scope>NUCLEOTIDE SEQUENCE [LARGE SCALE GENOMIC DNA]</scope>
    <source>
        <strain evidence="6 7">CCMP1776</strain>
    </source>
</reference>
<feature type="transmembrane region" description="Helical" evidence="5">
    <location>
        <begin position="99"/>
        <end position="117"/>
    </location>
</feature>
<feature type="transmembrane region" description="Helical" evidence="5">
    <location>
        <begin position="129"/>
        <end position="153"/>
    </location>
</feature>
<comment type="subcellular location">
    <subcellularLocation>
        <location evidence="1">Membrane</location>
        <topology evidence="1">Multi-pass membrane protein</topology>
    </subcellularLocation>
</comment>
<comment type="caution">
    <text evidence="6">The sequence shown here is derived from an EMBL/GenBank/DDBJ whole genome shotgun (WGS) entry which is preliminary data.</text>
</comment>
<dbReference type="OrthoDB" id="186170at2759"/>
<evidence type="ECO:0000256" key="2">
    <source>
        <dbReference type="ARBA" id="ARBA00022692"/>
    </source>
</evidence>
<evidence type="ECO:0000313" key="7">
    <source>
        <dbReference type="Proteomes" id="UP000355283"/>
    </source>
</evidence>
<dbReference type="PANTHER" id="PTHR28128">
    <property type="entry name" value="GOLGI APPARATUS MEMBRANE PROTEIN TVP15"/>
    <property type="match status" value="1"/>
</dbReference>
<accession>A0A4D9D0L5</accession>
<name>A0A4D9D0L5_9STRA</name>
<keyword evidence="2 5" id="KW-0812">Transmembrane</keyword>
<proteinExistence type="predicted"/>
<dbReference type="GO" id="GO:0016020">
    <property type="term" value="C:membrane"/>
    <property type="evidence" value="ECO:0007669"/>
    <property type="project" value="UniProtKB-SubCell"/>
</dbReference>
<evidence type="ECO:0000256" key="4">
    <source>
        <dbReference type="ARBA" id="ARBA00023136"/>
    </source>
</evidence>
<gene>
    <name evidence="6" type="ORF">NSK_006558</name>
</gene>
<evidence type="ECO:0000256" key="5">
    <source>
        <dbReference type="SAM" id="Phobius"/>
    </source>
</evidence>
<evidence type="ECO:0008006" key="8">
    <source>
        <dbReference type="Google" id="ProtNLM"/>
    </source>
</evidence>
<feature type="transmembrane region" description="Helical" evidence="5">
    <location>
        <begin position="32"/>
        <end position="56"/>
    </location>
</feature>
<keyword evidence="4 5" id="KW-0472">Membrane</keyword>
<keyword evidence="7" id="KW-1185">Reference proteome</keyword>
<sequence length="189" mass="20975">MPSDASLPSHATPNPPPGHVRDRVRAHAALKIFTVINWITIIAAILAAIAELLSLIYTRPRTLPGFTVRLYCLFFLLVIVLSEIEWSKPVRDSAITTSWFWRGAFQVFVAALVYEMQPGGDNLSAVKRNFIAFAAIVLLVVGFLYAAMGLCFVKRWRDTQLAKYRTMRAHAEMADALQNDASLAGSPRA</sequence>
<feature type="transmembrane region" description="Helical" evidence="5">
    <location>
        <begin position="68"/>
        <end position="87"/>
    </location>
</feature>
<dbReference type="AlphaFoldDB" id="A0A4D9D0L5"/>
<dbReference type="InterPro" id="IPR013714">
    <property type="entry name" value="Golgi_TVP15"/>
</dbReference>
<evidence type="ECO:0000256" key="1">
    <source>
        <dbReference type="ARBA" id="ARBA00004141"/>
    </source>
</evidence>
<dbReference type="Proteomes" id="UP000355283">
    <property type="component" value="Unassembled WGS sequence"/>
</dbReference>
<protein>
    <recommendedName>
        <fullName evidence="8">Golgi apparatus membrane protein TVP15</fullName>
    </recommendedName>
</protein>
<dbReference type="Pfam" id="PF08507">
    <property type="entry name" value="COPI_assoc"/>
    <property type="match status" value="1"/>
</dbReference>
<organism evidence="6 7">
    <name type="scientific">Nannochloropsis salina CCMP1776</name>
    <dbReference type="NCBI Taxonomy" id="1027361"/>
    <lineage>
        <taxon>Eukaryota</taxon>
        <taxon>Sar</taxon>
        <taxon>Stramenopiles</taxon>
        <taxon>Ochrophyta</taxon>
        <taxon>Eustigmatophyceae</taxon>
        <taxon>Eustigmatales</taxon>
        <taxon>Monodopsidaceae</taxon>
        <taxon>Microchloropsis</taxon>
        <taxon>Microchloropsis salina</taxon>
    </lineage>
</organism>
<evidence type="ECO:0000313" key="6">
    <source>
        <dbReference type="EMBL" id="TFJ82229.1"/>
    </source>
</evidence>
<keyword evidence="3 5" id="KW-1133">Transmembrane helix</keyword>
<evidence type="ECO:0000256" key="3">
    <source>
        <dbReference type="ARBA" id="ARBA00022989"/>
    </source>
</evidence>
<dbReference type="EMBL" id="SDOX01000119">
    <property type="protein sequence ID" value="TFJ82229.1"/>
    <property type="molecule type" value="Genomic_DNA"/>
</dbReference>